<organism evidence="1 2">
    <name type="scientific">Carnegiea gigantea</name>
    <dbReference type="NCBI Taxonomy" id="171969"/>
    <lineage>
        <taxon>Eukaryota</taxon>
        <taxon>Viridiplantae</taxon>
        <taxon>Streptophyta</taxon>
        <taxon>Embryophyta</taxon>
        <taxon>Tracheophyta</taxon>
        <taxon>Spermatophyta</taxon>
        <taxon>Magnoliopsida</taxon>
        <taxon>eudicotyledons</taxon>
        <taxon>Gunneridae</taxon>
        <taxon>Pentapetalae</taxon>
        <taxon>Caryophyllales</taxon>
        <taxon>Cactineae</taxon>
        <taxon>Cactaceae</taxon>
        <taxon>Cactoideae</taxon>
        <taxon>Echinocereeae</taxon>
        <taxon>Carnegiea</taxon>
    </lineage>
</organism>
<proteinExistence type="predicted"/>
<dbReference type="EMBL" id="JAKOGI010000780">
    <property type="protein sequence ID" value="KAJ8430593.1"/>
    <property type="molecule type" value="Genomic_DNA"/>
</dbReference>
<evidence type="ECO:0000313" key="1">
    <source>
        <dbReference type="EMBL" id="KAJ8430593.1"/>
    </source>
</evidence>
<name>A0A9Q1JTB8_9CARY</name>
<evidence type="ECO:0000313" key="2">
    <source>
        <dbReference type="Proteomes" id="UP001153076"/>
    </source>
</evidence>
<protein>
    <submittedName>
        <fullName evidence="1">Uncharacterized protein</fullName>
    </submittedName>
</protein>
<keyword evidence="2" id="KW-1185">Reference proteome</keyword>
<accession>A0A9Q1JTB8</accession>
<gene>
    <name evidence="1" type="ORF">Cgig2_001678</name>
</gene>
<comment type="caution">
    <text evidence="1">The sequence shown here is derived from an EMBL/GenBank/DDBJ whole genome shotgun (WGS) entry which is preliminary data.</text>
</comment>
<sequence length="216" mass="24750">MEGINKKTVASLLETFNGPLFLKKKKTCHIMEAIEDEVGQQTPEKYKSPVQVIKEWLPLWEEELKPKEGLQFSSLEECEKFYKPYAHHVGFSGHKSSCKKSDDCMQLVGRNPEKLSLVMKRIQNVVKELKELDGGTSERKISELELFIGSSAPEQIDIPPPKYCHTKGSGKRIKGGKEIAMERQQKRMRLYKACGQEGYHDSHNYQGRGCEDYLKL</sequence>
<dbReference type="OrthoDB" id="691593at2759"/>
<reference evidence="1" key="1">
    <citation type="submission" date="2022-04" db="EMBL/GenBank/DDBJ databases">
        <title>Carnegiea gigantea Genome sequencing and assembly v2.</title>
        <authorList>
            <person name="Copetti D."/>
            <person name="Sanderson M.J."/>
            <person name="Burquez A."/>
            <person name="Wojciechowski M.F."/>
        </authorList>
    </citation>
    <scope>NUCLEOTIDE SEQUENCE</scope>
    <source>
        <strain evidence="1">SGP5-SGP5p</strain>
        <tissue evidence="1">Aerial part</tissue>
    </source>
</reference>
<dbReference type="Proteomes" id="UP001153076">
    <property type="component" value="Unassembled WGS sequence"/>
</dbReference>
<dbReference type="AlphaFoldDB" id="A0A9Q1JTB8"/>